<evidence type="ECO:0000313" key="2">
    <source>
        <dbReference type="EMBL" id="RKP33334.1"/>
    </source>
</evidence>
<keyword evidence="3" id="KW-1185">Reference proteome</keyword>
<dbReference type="STRING" id="215637.A0A4P9ZJE3"/>
<gene>
    <name evidence="2" type="ORF">BJ085DRAFT_32537</name>
</gene>
<sequence>MHKLLTDLVAGIDPNTQAIWAVHPAEVMRNLRESTHELRGLETKLDQIWRTTLEQFALVTARSTMRIILQESYRDIKYVLSDEEYMDVKNDNLFVQRFILKFNAFIGPLKEMMVGANFDQYLQHALEYLATDWERAVRLSKFNMLGAFCFDNDLRVLQQHFALFTDVPLREKFAQLGYLADVLTLEKVDDAEDLWFSHAGTTPGFMSALDFKNLLLNRLDLDREQVEALRL</sequence>
<feature type="domain" description="Conserved oligomeric Golgi complex subunit 4 C-terminal" evidence="1">
    <location>
        <begin position="29"/>
        <end position="195"/>
    </location>
</feature>
<proteinExistence type="predicted"/>
<dbReference type="InterPro" id="IPR048682">
    <property type="entry name" value="COG4"/>
</dbReference>
<evidence type="ECO:0000259" key="1">
    <source>
        <dbReference type="Pfam" id="PF20662"/>
    </source>
</evidence>
<evidence type="ECO:0000313" key="3">
    <source>
        <dbReference type="Proteomes" id="UP000268162"/>
    </source>
</evidence>
<dbReference type="Pfam" id="PF20662">
    <property type="entry name" value="COG4_C"/>
    <property type="match status" value="1"/>
</dbReference>
<dbReference type="Proteomes" id="UP000268162">
    <property type="component" value="Unassembled WGS sequence"/>
</dbReference>
<dbReference type="InterPro" id="IPR048684">
    <property type="entry name" value="COG4_C"/>
</dbReference>
<dbReference type="PANTHER" id="PTHR24016:SF0">
    <property type="entry name" value="CONSERVED OLIGOMERIC GOLGI COMPLEX SUBUNIT 4"/>
    <property type="match status" value="1"/>
</dbReference>
<dbReference type="PANTHER" id="PTHR24016">
    <property type="entry name" value="CONSERVED OLIGOMERIC GOLGI COMPLEX SUBUNIT 4"/>
    <property type="match status" value="1"/>
</dbReference>
<reference evidence="3" key="1">
    <citation type="journal article" date="2018" name="Nat. Microbiol.">
        <title>Leveraging single-cell genomics to expand the fungal tree of life.</title>
        <authorList>
            <person name="Ahrendt S.R."/>
            <person name="Quandt C.A."/>
            <person name="Ciobanu D."/>
            <person name="Clum A."/>
            <person name="Salamov A."/>
            <person name="Andreopoulos B."/>
            <person name="Cheng J.F."/>
            <person name="Woyke T."/>
            <person name="Pelin A."/>
            <person name="Henrissat B."/>
            <person name="Reynolds N.K."/>
            <person name="Benny G.L."/>
            <person name="Smith M.E."/>
            <person name="James T.Y."/>
            <person name="Grigoriev I.V."/>
        </authorList>
    </citation>
    <scope>NUCLEOTIDE SEQUENCE [LARGE SCALE GENOMIC DNA]</scope>
    <source>
        <strain evidence="3">RSA 468</strain>
    </source>
</reference>
<name>A0A4P9ZJE3_9FUNG</name>
<dbReference type="Gene3D" id="1.20.58.1970">
    <property type="match status" value="1"/>
</dbReference>
<protein>
    <recommendedName>
        <fullName evidence="1">Conserved oligomeric Golgi complex subunit 4 C-terminal domain-containing protein</fullName>
    </recommendedName>
</protein>
<dbReference type="EMBL" id="ML004026">
    <property type="protein sequence ID" value="RKP33334.1"/>
    <property type="molecule type" value="Genomic_DNA"/>
</dbReference>
<dbReference type="AlphaFoldDB" id="A0A4P9ZJE3"/>
<accession>A0A4P9ZJE3</accession>
<organism evidence="2 3">
    <name type="scientific">Dimargaris cristalligena</name>
    <dbReference type="NCBI Taxonomy" id="215637"/>
    <lineage>
        <taxon>Eukaryota</taxon>
        <taxon>Fungi</taxon>
        <taxon>Fungi incertae sedis</taxon>
        <taxon>Zoopagomycota</taxon>
        <taxon>Kickxellomycotina</taxon>
        <taxon>Dimargaritomycetes</taxon>
        <taxon>Dimargaritales</taxon>
        <taxon>Dimargaritaceae</taxon>
        <taxon>Dimargaris</taxon>
    </lineage>
</organism>